<protein>
    <recommendedName>
        <fullName evidence="4">DUF3617 domain-containing protein</fullName>
    </recommendedName>
</protein>
<proteinExistence type="predicted"/>
<dbReference type="EMBL" id="AP024355">
    <property type="protein sequence ID" value="BCR04470.1"/>
    <property type="molecule type" value="Genomic_DNA"/>
</dbReference>
<sequence>MKRASLLLLALASLGIAQPASADEQKILPGLWEHSFTMKSQSGQIENAMSQFQEQMAALPEDRRKLMEQMMAAQGVTLSPSGSTFRVCITEEDAARDTVPQMDGNCTQKIEERSGNTLRVSFDCAGDPPTRGEGEVTFISPKAYKGKAVIDTEVDGKPERMNIEQSGKWLAADCGDIQPRTR</sequence>
<evidence type="ECO:0008006" key="4">
    <source>
        <dbReference type="Google" id="ProtNLM"/>
    </source>
</evidence>
<name>A0ABM8HVB8_9BACT</name>
<dbReference type="Pfam" id="PF12276">
    <property type="entry name" value="DUF3617"/>
    <property type="match status" value="1"/>
</dbReference>
<gene>
    <name evidence="2" type="ORF">DESUT3_15390</name>
</gene>
<dbReference type="InterPro" id="IPR022061">
    <property type="entry name" value="DUF3617"/>
</dbReference>
<feature type="signal peptide" evidence="1">
    <location>
        <begin position="1"/>
        <end position="22"/>
    </location>
</feature>
<dbReference type="Proteomes" id="UP001319827">
    <property type="component" value="Chromosome"/>
</dbReference>
<accession>A0ABM8HVB8</accession>
<evidence type="ECO:0000313" key="2">
    <source>
        <dbReference type="EMBL" id="BCR04470.1"/>
    </source>
</evidence>
<reference evidence="2 3" key="2">
    <citation type="journal article" date="2021" name="Int. J. Syst. Evol. Microbiol.">
        <title>Isolation and Polyphasic Characterization of Desulfuromonas versatilis sp. Nov., an Electrogenic Bacteria Capable of Versatile Metabolism Isolated from a Graphene Oxide-Reducing Enrichment Culture.</title>
        <authorList>
            <person name="Xie L."/>
            <person name="Yoshida N."/>
            <person name="Ishii S."/>
            <person name="Meng L."/>
        </authorList>
    </citation>
    <scope>NUCLEOTIDE SEQUENCE [LARGE SCALE GENOMIC DNA]</scope>
    <source>
        <strain evidence="2 3">NIT-T3</strain>
    </source>
</reference>
<reference evidence="2 3" key="1">
    <citation type="journal article" date="2016" name="C (Basel)">
        <title>Selective Growth of and Electricity Production by Marine Exoelectrogenic Bacteria in Self-Aggregated Hydrogel of Microbially Reduced Graphene Oxide.</title>
        <authorList>
            <person name="Yoshida N."/>
            <person name="Goto Y."/>
            <person name="Miyata Y."/>
        </authorList>
    </citation>
    <scope>NUCLEOTIDE SEQUENCE [LARGE SCALE GENOMIC DNA]</scope>
    <source>
        <strain evidence="2 3">NIT-T3</strain>
    </source>
</reference>
<keyword evidence="1" id="KW-0732">Signal</keyword>
<feature type="chain" id="PRO_5045469681" description="DUF3617 domain-containing protein" evidence="1">
    <location>
        <begin position="23"/>
        <end position="182"/>
    </location>
</feature>
<dbReference type="RefSeq" id="WP_221251931.1">
    <property type="nucleotide sequence ID" value="NZ_AP024355.1"/>
</dbReference>
<evidence type="ECO:0000313" key="3">
    <source>
        <dbReference type="Proteomes" id="UP001319827"/>
    </source>
</evidence>
<keyword evidence="3" id="KW-1185">Reference proteome</keyword>
<organism evidence="2 3">
    <name type="scientific">Desulfuromonas versatilis</name>
    <dbReference type="NCBI Taxonomy" id="2802975"/>
    <lineage>
        <taxon>Bacteria</taxon>
        <taxon>Pseudomonadati</taxon>
        <taxon>Thermodesulfobacteriota</taxon>
        <taxon>Desulfuromonadia</taxon>
        <taxon>Desulfuromonadales</taxon>
        <taxon>Desulfuromonadaceae</taxon>
        <taxon>Desulfuromonas</taxon>
    </lineage>
</organism>
<evidence type="ECO:0000256" key="1">
    <source>
        <dbReference type="SAM" id="SignalP"/>
    </source>
</evidence>